<protein>
    <submittedName>
        <fullName evidence="3">Beta-galactosidase</fullName>
    </submittedName>
</protein>
<evidence type="ECO:0000313" key="3">
    <source>
        <dbReference type="EMBL" id="OKO93666.1"/>
    </source>
</evidence>
<feature type="domain" description="Glycoside hydrolase family 2 catalytic" evidence="2">
    <location>
        <begin position="119"/>
        <end position="236"/>
    </location>
</feature>
<dbReference type="AlphaFoldDB" id="A0A1Q5T0H3"/>
<dbReference type="InterPro" id="IPR017853">
    <property type="entry name" value="GH"/>
</dbReference>
<accession>A0A1Q5T0H3</accession>
<dbReference type="SUPFAM" id="SSF51445">
    <property type="entry name" value="(Trans)glycosidases"/>
    <property type="match status" value="1"/>
</dbReference>
<dbReference type="EMBL" id="MNBE01000723">
    <property type="protein sequence ID" value="OKO93666.1"/>
    <property type="molecule type" value="Genomic_DNA"/>
</dbReference>
<dbReference type="GO" id="GO:0005975">
    <property type="term" value="P:carbohydrate metabolic process"/>
    <property type="evidence" value="ECO:0007669"/>
    <property type="project" value="InterPro"/>
</dbReference>
<sequence length="388" mass="43658">MNGQVNVTVHTSATNTTSNVMVTVHDNGDVVATHRGPTNQPFQFNVKSPKLWSPNSPKLYNVTVTLGKDQIQSYTGFRTISKGTVNGVVRPLLNGEFIFMFGTLDQGFWPDGIYVPPTKEAMVYDLKMLKNLGFNTVRKHIKVEPQLFYQACDELGLLVIQDMPSLRPLQGILPNADQQVEFGRQLELLVNQHKSFPSIATWVVYNEGWGQITSYYPEFELTERVKQLDPTRLVDSTTGWFDHGAGDFSDNHHYANPQCGSPFYSIDSSPYDARRIGLQGEFGGLGNNVSIEHLWNVQAAIDTIDQTYELDQTIEIWNYRSHIMLAELQDQVKRFACSGGIWTQTTDVEGEVNGLMTYDRRLARVDEAQWKADIQGLYDAAAARGHAK</sequence>
<evidence type="ECO:0000313" key="4">
    <source>
        <dbReference type="Proteomes" id="UP000186955"/>
    </source>
</evidence>
<dbReference type="InterPro" id="IPR006103">
    <property type="entry name" value="Glyco_hydro_2_cat"/>
</dbReference>
<gene>
    <name evidence="3" type="ORF">PENSUB_11945</name>
</gene>
<dbReference type="Proteomes" id="UP000186955">
    <property type="component" value="Unassembled WGS sequence"/>
</dbReference>
<comment type="caution">
    <text evidence="3">The sequence shown here is derived from an EMBL/GenBank/DDBJ whole genome shotgun (WGS) entry which is preliminary data.</text>
</comment>
<reference evidence="3 4" key="1">
    <citation type="submission" date="2016-10" db="EMBL/GenBank/DDBJ databases">
        <title>Genome sequence of the ascomycete fungus Penicillium subrubescens.</title>
        <authorList>
            <person name="De Vries R.P."/>
            <person name="Peng M."/>
            <person name="Dilokpimol A."/>
            <person name="Hilden K."/>
            <person name="Makela M.R."/>
            <person name="Grigoriev I."/>
            <person name="Riley R."/>
            <person name="Granchi Z."/>
        </authorList>
    </citation>
    <scope>NUCLEOTIDE SEQUENCE [LARGE SCALE GENOMIC DNA]</scope>
    <source>
        <strain evidence="3 4">CBS 132785</strain>
    </source>
</reference>
<dbReference type="InterPro" id="IPR013783">
    <property type="entry name" value="Ig-like_fold"/>
</dbReference>
<dbReference type="STRING" id="1316194.A0A1Q5T0H3"/>
<dbReference type="SUPFAM" id="SSF49303">
    <property type="entry name" value="beta-Galactosidase/glucuronidase domain"/>
    <property type="match status" value="1"/>
</dbReference>
<dbReference type="PANTHER" id="PTHR42732:SF2">
    <property type="entry name" value="BETA-MANNOSIDASE"/>
    <property type="match status" value="1"/>
</dbReference>
<dbReference type="InterPro" id="IPR051913">
    <property type="entry name" value="GH2_Domain-Containing"/>
</dbReference>
<dbReference type="PANTHER" id="PTHR42732">
    <property type="entry name" value="BETA-GALACTOSIDASE"/>
    <property type="match status" value="1"/>
</dbReference>
<dbReference type="Pfam" id="PF00703">
    <property type="entry name" value="Glyco_hydro_2"/>
    <property type="match status" value="1"/>
</dbReference>
<organism evidence="3 4">
    <name type="scientific">Penicillium subrubescens</name>
    <dbReference type="NCBI Taxonomy" id="1316194"/>
    <lineage>
        <taxon>Eukaryota</taxon>
        <taxon>Fungi</taxon>
        <taxon>Dikarya</taxon>
        <taxon>Ascomycota</taxon>
        <taxon>Pezizomycotina</taxon>
        <taxon>Eurotiomycetes</taxon>
        <taxon>Eurotiomycetidae</taxon>
        <taxon>Eurotiales</taxon>
        <taxon>Aspergillaceae</taxon>
        <taxon>Penicillium</taxon>
    </lineage>
</organism>
<name>A0A1Q5T0H3_9EURO</name>
<proteinExistence type="predicted"/>
<dbReference type="Gene3D" id="2.60.40.10">
    <property type="entry name" value="Immunoglobulins"/>
    <property type="match status" value="1"/>
</dbReference>
<evidence type="ECO:0000259" key="1">
    <source>
        <dbReference type="Pfam" id="PF00703"/>
    </source>
</evidence>
<feature type="domain" description="Glycoside hydrolase family 2 immunoglobulin-like beta-sandwich" evidence="1">
    <location>
        <begin position="7"/>
        <end position="78"/>
    </location>
</feature>
<dbReference type="Gene3D" id="3.20.20.80">
    <property type="entry name" value="Glycosidases"/>
    <property type="match status" value="1"/>
</dbReference>
<evidence type="ECO:0000259" key="2">
    <source>
        <dbReference type="Pfam" id="PF02836"/>
    </source>
</evidence>
<dbReference type="Pfam" id="PF02836">
    <property type="entry name" value="Glyco_hydro_2_C"/>
    <property type="match status" value="1"/>
</dbReference>
<dbReference type="InterPro" id="IPR036156">
    <property type="entry name" value="Beta-gal/glucu_dom_sf"/>
</dbReference>
<dbReference type="InterPro" id="IPR006102">
    <property type="entry name" value="Ig-like_GH2"/>
</dbReference>
<keyword evidence="4" id="KW-1185">Reference proteome</keyword>
<dbReference type="GO" id="GO:0004553">
    <property type="term" value="F:hydrolase activity, hydrolyzing O-glycosyl compounds"/>
    <property type="evidence" value="ECO:0007669"/>
    <property type="project" value="InterPro"/>
</dbReference>